<evidence type="ECO:0000256" key="8">
    <source>
        <dbReference type="ARBA" id="ARBA00023235"/>
    </source>
</evidence>
<dbReference type="GO" id="GO:0000162">
    <property type="term" value="P:L-tryptophan biosynthetic process"/>
    <property type="evidence" value="ECO:0007669"/>
    <property type="project" value="UniProtKB-UniRule"/>
</dbReference>
<dbReference type="Proteomes" id="UP000253570">
    <property type="component" value="Unassembled WGS sequence"/>
</dbReference>
<evidence type="ECO:0000256" key="3">
    <source>
        <dbReference type="ARBA" id="ARBA00012572"/>
    </source>
</evidence>
<evidence type="ECO:0000256" key="1">
    <source>
        <dbReference type="ARBA" id="ARBA00001164"/>
    </source>
</evidence>
<evidence type="ECO:0000256" key="9">
    <source>
        <dbReference type="HAMAP-Rule" id="MF_00135"/>
    </source>
</evidence>
<keyword evidence="7 9" id="KW-0057">Aromatic amino acid biosynthesis</keyword>
<dbReference type="EC" id="5.3.1.24" evidence="3 9"/>
<dbReference type="InterPro" id="IPR013785">
    <property type="entry name" value="Aldolase_TIM"/>
</dbReference>
<evidence type="ECO:0000256" key="5">
    <source>
        <dbReference type="ARBA" id="ARBA00022605"/>
    </source>
</evidence>
<accession>A0A368DSR9</accession>
<dbReference type="HAMAP" id="MF_00135">
    <property type="entry name" value="PRAI"/>
    <property type="match status" value="1"/>
</dbReference>
<comment type="caution">
    <text evidence="11">The sequence shown here is derived from an EMBL/GenBank/DDBJ whole genome shotgun (WGS) entry which is preliminary data.</text>
</comment>
<dbReference type="PANTHER" id="PTHR42894">
    <property type="entry name" value="N-(5'-PHOSPHORIBOSYL)ANTHRANILATE ISOMERASE"/>
    <property type="match status" value="1"/>
</dbReference>
<proteinExistence type="inferred from homology"/>
<dbReference type="SUPFAM" id="SSF51366">
    <property type="entry name" value="Ribulose-phoshate binding barrel"/>
    <property type="match status" value="1"/>
</dbReference>
<dbReference type="NCBIfam" id="NF002295">
    <property type="entry name" value="PRK01222.1-1"/>
    <property type="match status" value="1"/>
</dbReference>
<protein>
    <recommendedName>
        <fullName evidence="4 9">N-(5'-phosphoribosyl)anthranilate isomerase</fullName>
        <shortName evidence="9">PRAI</shortName>
        <ecNumber evidence="3 9">5.3.1.24</ecNumber>
    </recommendedName>
</protein>
<gene>
    <name evidence="9" type="primary">trpF</name>
    <name evidence="11" type="ORF">DBW71_01175</name>
</gene>
<dbReference type="PANTHER" id="PTHR42894:SF1">
    <property type="entry name" value="N-(5'-PHOSPHORIBOSYL)ANTHRANILATE ISOMERASE"/>
    <property type="match status" value="1"/>
</dbReference>
<dbReference type="InterPro" id="IPR044643">
    <property type="entry name" value="TrpF_fam"/>
</dbReference>
<evidence type="ECO:0000313" key="12">
    <source>
        <dbReference type="Proteomes" id="UP000253570"/>
    </source>
</evidence>
<evidence type="ECO:0000256" key="7">
    <source>
        <dbReference type="ARBA" id="ARBA00023141"/>
    </source>
</evidence>
<evidence type="ECO:0000259" key="10">
    <source>
        <dbReference type="Pfam" id="PF00697"/>
    </source>
</evidence>
<dbReference type="GO" id="GO:0004640">
    <property type="term" value="F:phosphoribosylanthranilate isomerase activity"/>
    <property type="evidence" value="ECO:0007669"/>
    <property type="project" value="UniProtKB-UniRule"/>
</dbReference>
<sequence length="211" mass="23268">MTIKIKVCGLLESSNVESCIDNSADMIGLVFYPKSPRNIEINEAYILNKKYSSLIEIVALVVNASEELIDNIISRVGIKTIQFHGNENIDYLESLKTKYNIKIIKAVSLSSDTLDNIDNQSDAIDYYLFDSPPPIASNRPGGNGLTFDWGLINKLNLKKDWILSGGLTPSNIKEAISITGANFIDVSSGVESKIGKKDNDLITNFIYNARS</sequence>
<dbReference type="Gene3D" id="3.20.20.70">
    <property type="entry name" value="Aldolase class I"/>
    <property type="match status" value="1"/>
</dbReference>
<dbReference type="AlphaFoldDB" id="A0A368DSR9"/>
<reference evidence="11 12" key="1">
    <citation type="journal article" date="2018" name="Microbiome">
        <title>Fine metagenomic profile of the Mediterranean stratified and mixed water columns revealed by assembly and recruitment.</title>
        <authorList>
            <person name="Haro-Moreno J.M."/>
            <person name="Lopez-Perez M."/>
            <person name="De La Torre J.R."/>
            <person name="Picazo A."/>
            <person name="Camacho A."/>
            <person name="Rodriguez-Valera F."/>
        </authorList>
    </citation>
    <scope>NUCLEOTIDE SEQUENCE [LARGE SCALE GENOMIC DNA]</scope>
    <source>
        <strain evidence="11">MED-G57</strain>
    </source>
</reference>
<dbReference type="Pfam" id="PF00697">
    <property type="entry name" value="PRAI"/>
    <property type="match status" value="1"/>
</dbReference>
<comment type="catalytic activity">
    <reaction evidence="1 9">
        <text>N-(5-phospho-beta-D-ribosyl)anthranilate = 1-(2-carboxyphenylamino)-1-deoxy-D-ribulose 5-phosphate</text>
        <dbReference type="Rhea" id="RHEA:21540"/>
        <dbReference type="ChEBI" id="CHEBI:18277"/>
        <dbReference type="ChEBI" id="CHEBI:58613"/>
        <dbReference type="EC" id="5.3.1.24"/>
    </reaction>
</comment>
<organism evidence="11 12">
    <name type="scientific">PS1 clade bacterium</name>
    <dbReference type="NCBI Taxonomy" id="2175152"/>
    <lineage>
        <taxon>Bacteria</taxon>
        <taxon>Pseudomonadati</taxon>
        <taxon>Pseudomonadota</taxon>
        <taxon>Alphaproteobacteria</taxon>
        <taxon>PS1 clade</taxon>
    </lineage>
</organism>
<evidence type="ECO:0000256" key="4">
    <source>
        <dbReference type="ARBA" id="ARBA00022272"/>
    </source>
</evidence>
<feature type="domain" description="N-(5'phosphoribosyl) anthranilate isomerase (PRAI)" evidence="10">
    <location>
        <begin position="6"/>
        <end position="206"/>
    </location>
</feature>
<keyword evidence="6 9" id="KW-0822">Tryptophan biosynthesis</keyword>
<keyword evidence="5 9" id="KW-0028">Amino-acid biosynthesis</keyword>
<evidence type="ECO:0000256" key="2">
    <source>
        <dbReference type="ARBA" id="ARBA00004664"/>
    </source>
</evidence>
<keyword evidence="8 9" id="KW-0413">Isomerase</keyword>
<dbReference type="EMBL" id="QOQD01000002">
    <property type="protein sequence ID" value="RCL74366.1"/>
    <property type="molecule type" value="Genomic_DNA"/>
</dbReference>
<dbReference type="CDD" id="cd00405">
    <property type="entry name" value="PRAI"/>
    <property type="match status" value="1"/>
</dbReference>
<evidence type="ECO:0000256" key="6">
    <source>
        <dbReference type="ARBA" id="ARBA00022822"/>
    </source>
</evidence>
<evidence type="ECO:0000313" key="11">
    <source>
        <dbReference type="EMBL" id="RCL74366.1"/>
    </source>
</evidence>
<dbReference type="UniPathway" id="UPA00035">
    <property type="reaction ID" value="UER00042"/>
</dbReference>
<comment type="pathway">
    <text evidence="2 9">Amino-acid biosynthesis; L-tryptophan biosynthesis; L-tryptophan from chorismate: step 3/5.</text>
</comment>
<dbReference type="InterPro" id="IPR001240">
    <property type="entry name" value="PRAI_dom"/>
</dbReference>
<comment type="similarity">
    <text evidence="9">Belongs to the TrpF family.</text>
</comment>
<dbReference type="InterPro" id="IPR011060">
    <property type="entry name" value="RibuloseP-bd_barrel"/>
</dbReference>
<name>A0A368DSR9_9PROT</name>